<protein>
    <submittedName>
        <fullName evidence="2">Secreted protein</fullName>
    </submittedName>
</protein>
<dbReference type="WBParaSite" id="Hba_18532">
    <property type="protein sequence ID" value="Hba_18532"/>
    <property type="gene ID" value="Hba_18532"/>
</dbReference>
<evidence type="ECO:0000313" key="1">
    <source>
        <dbReference type="Proteomes" id="UP000095283"/>
    </source>
</evidence>
<accession>A0A1I7XMJ2</accession>
<name>A0A1I7XMJ2_HETBA</name>
<sequence>MTEMEQGTSQMQMVVLISVYSLFGRLPICGQSGEQIEIATLPDYAHIIASLSSINAKIS</sequence>
<organism evidence="1 2">
    <name type="scientific">Heterorhabditis bacteriophora</name>
    <name type="common">Entomopathogenic nematode worm</name>
    <dbReference type="NCBI Taxonomy" id="37862"/>
    <lineage>
        <taxon>Eukaryota</taxon>
        <taxon>Metazoa</taxon>
        <taxon>Ecdysozoa</taxon>
        <taxon>Nematoda</taxon>
        <taxon>Chromadorea</taxon>
        <taxon>Rhabditida</taxon>
        <taxon>Rhabditina</taxon>
        <taxon>Rhabditomorpha</taxon>
        <taxon>Strongyloidea</taxon>
        <taxon>Heterorhabditidae</taxon>
        <taxon>Heterorhabditis</taxon>
    </lineage>
</organism>
<dbReference type="Proteomes" id="UP000095283">
    <property type="component" value="Unplaced"/>
</dbReference>
<keyword evidence="1" id="KW-1185">Reference proteome</keyword>
<reference evidence="2" key="1">
    <citation type="submission" date="2016-11" db="UniProtKB">
        <authorList>
            <consortium name="WormBaseParasite"/>
        </authorList>
    </citation>
    <scope>IDENTIFICATION</scope>
</reference>
<evidence type="ECO:0000313" key="2">
    <source>
        <dbReference type="WBParaSite" id="Hba_18532"/>
    </source>
</evidence>
<proteinExistence type="predicted"/>
<dbReference type="AlphaFoldDB" id="A0A1I7XMJ2"/>